<organism evidence="2 3">
    <name type="scientific">Thalassomonas viridans</name>
    <dbReference type="NCBI Taxonomy" id="137584"/>
    <lineage>
        <taxon>Bacteria</taxon>
        <taxon>Pseudomonadati</taxon>
        <taxon>Pseudomonadota</taxon>
        <taxon>Gammaproteobacteria</taxon>
        <taxon>Alteromonadales</taxon>
        <taxon>Colwelliaceae</taxon>
        <taxon>Thalassomonas</taxon>
    </lineage>
</organism>
<reference evidence="2 3" key="2">
    <citation type="journal article" date="2022" name="Mar. Drugs">
        <title>Bioassay-Guided Fractionation Leads to the Detection of Cholic Acid Generated by the Rare Thalassomonas sp.</title>
        <authorList>
            <person name="Pheiffer F."/>
            <person name="Schneider Y.K."/>
            <person name="Hansen E.H."/>
            <person name="Andersen J.H."/>
            <person name="Isaksson J."/>
            <person name="Busche T."/>
            <person name="R C."/>
            <person name="Kalinowski J."/>
            <person name="Zyl L.V."/>
            <person name="Trindade M."/>
        </authorList>
    </citation>
    <scope>NUCLEOTIDE SEQUENCE [LARGE SCALE GENOMIC DNA]</scope>
    <source>
        <strain evidence="2 3">XOM25</strain>
    </source>
</reference>
<evidence type="ECO:0000256" key="1">
    <source>
        <dbReference type="SAM" id="MobiDB-lite"/>
    </source>
</evidence>
<dbReference type="AlphaFoldDB" id="A0AAF0C5M2"/>
<evidence type="ECO:0000313" key="3">
    <source>
        <dbReference type="Proteomes" id="UP000032352"/>
    </source>
</evidence>
<accession>A0AAF0C5M2</accession>
<keyword evidence="3" id="KW-1185">Reference proteome</keyword>
<dbReference type="Proteomes" id="UP000032352">
    <property type="component" value="Chromosome"/>
</dbReference>
<dbReference type="EMBL" id="CP059733">
    <property type="protein sequence ID" value="WDE03507.1"/>
    <property type="molecule type" value="Genomic_DNA"/>
</dbReference>
<gene>
    <name evidence="2" type="ORF">SG34_019210</name>
</gene>
<evidence type="ECO:0000313" key="2">
    <source>
        <dbReference type="EMBL" id="WDE03507.1"/>
    </source>
</evidence>
<sequence length="71" mass="7535">MKRLIEFFANITSSLTKSPVSKCQGQVLSLQVLPEVSGGGRFPWDYDTPPQGGDGEGPGTGRETTEPVGPE</sequence>
<proteinExistence type="predicted"/>
<dbReference type="RefSeq" id="WP_152647436.1">
    <property type="nucleotide sequence ID" value="NZ_CP059733.1"/>
</dbReference>
<dbReference type="KEGG" id="tvd:SG34_019210"/>
<protein>
    <submittedName>
        <fullName evidence="2">Uncharacterized protein</fullName>
    </submittedName>
</protein>
<name>A0AAF0C5M2_9GAMM</name>
<reference evidence="2 3" key="1">
    <citation type="journal article" date="2015" name="Genome Announc.">
        <title>Draft Genome Sequences of Marine Isolates of Thalassomonas viridans and Thalassomonas actiniarum.</title>
        <authorList>
            <person name="Olonade I."/>
            <person name="van Zyl L.J."/>
            <person name="Trindade M."/>
        </authorList>
    </citation>
    <scope>NUCLEOTIDE SEQUENCE [LARGE SCALE GENOMIC DNA]</scope>
    <source>
        <strain evidence="2 3">XOM25</strain>
    </source>
</reference>
<feature type="region of interest" description="Disordered" evidence="1">
    <location>
        <begin position="38"/>
        <end position="71"/>
    </location>
</feature>